<dbReference type="GO" id="GO:0005524">
    <property type="term" value="F:ATP binding"/>
    <property type="evidence" value="ECO:0007669"/>
    <property type="project" value="InterPro"/>
</dbReference>
<evidence type="ECO:0000313" key="5">
    <source>
        <dbReference type="Proteomes" id="UP000050501"/>
    </source>
</evidence>
<feature type="domain" description="Pyruvate phosphate dikinase AMP/ATP-binding" evidence="2">
    <location>
        <begin position="24"/>
        <end position="318"/>
    </location>
</feature>
<dbReference type="InterPro" id="IPR036637">
    <property type="entry name" value="Phosphohistidine_dom_sf"/>
</dbReference>
<gene>
    <name evidence="4" type="ORF">ADN01_16660</name>
    <name evidence="3" type="ORF">LSAC_02950</name>
</gene>
<dbReference type="STRING" id="229921.ADN01_16660"/>
<reference evidence="4 5" key="2">
    <citation type="submission" date="2015-07" db="EMBL/GenBank/DDBJ databases">
        <title>Genome sequence of Levilinea saccharolytica DSM 16555.</title>
        <authorList>
            <person name="Hemp J."/>
            <person name="Ward L.M."/>
            <person name="Pace L.A."/>
            <person name="Fischer W.W."/>
        </authorList>
    </citation>
    <scope>NUCLEOTIDE SEQUENCE [LARGE SCALE GENOMIC DNA]</scope>
    <source>
        <strain evidence="4 5">KIBI-1</strain>
    </source>
</reference>
<feature type="domain" description="PEP-utilising enzyme mobile" evidence="1">
    <location>
        <begin position="824"/>
        <end position="894"/>
    </location>
</feature>
<dbReference type="Pfam" id="PF01326">
    <property type="entry name" value="PPDK_N"/>
    <property type="match status" value="1"/>
</dbReference>
<proteinExistence type="predicted"/>
<dbReference type="InterPro" id="IPR008279">
    <property type="entry name" value="PEP-util_enz_mobile_dom"/>
</dbReference>
<dbReference type="PATRIC" id="fig|229921.5.peg.1731"/>
<dbReference type="PANTHER" id="PTHR43615">
    <property type="entry name" value="PHOSPHOENOLPYRUVATE SYNTHASE-RELATED"/>
    <property type="match status" value="1"/>
</dbReference>
<reference evidence="3" key="1">
    <citation type="journal article" date="2015" name="Genome Announc.">
        <title>Draft Genome Sequences of Anaerolinea thermolimosa IMO-1, Bellilinea caldifistulae GOMI-1, Leptolinea tardivitalis YMTK-2, Levilinea saccharolytica KIBI-1, Longilinea arvoryzae KOME-1, Previously Described as Members of the Class Anaerolineae (Chloroflexi).</title>
        <authorList>
            <person name="Matsuura N."/>
            <person name="Tourlousse M.D."/>
            <person name="Ohashi A."/>
            <person name="Hugenholtz P."/>
            <person name="Sekiguchi Y."/>
        </authorList>
    </citation>
    <scope>NUCLEOTIDE SEQUENCE</scope>
    <source>
        <strain evidence="3">KIBI-1</strain>
    </source>
</reference>
<dbReference type="InterPro" id="IPR051549">
    <property type="entry name" value="PEP_Utilizing_Enz"/>
</dbReference>
<evidence type="ECO:0000259" key="1">
    <source>
        <dbReference type="Pfam" id="PF00391"/>
    </source>
</evidence>
<sequence>MRNSMNIEAKWVLPLNSELADLAAAGGKGASLARMRRAGFPVPEGFLVHTPAYREFLRINQLDEVIRGLLSGLDAQSPDALEAASAQIRARFRAGELPPGLAEEVRDALASMPGAAVAVRSSATAEDLPEMSFAGQQDTFLNVVGTEAVLRAVADCWGSLWTARAIGYRMRNQVPQLETSLCVVVQRMVESQASGVLFTANPLTGLRSQTVIEATLGLGEALVSGQVEPDQYVVEPRAGRILSKTLGRKEVSIHGQAGGGTHTQRQDRSQEQALPDAAILELAGWGQRAAELYGFPQDMEWAWAGEKLYLLQSRPITSLFPLPEGMSEEPLRVMFSFAAVQGMYDPISPVGRSFMLLLVRALSTLYGIRVTETSQNVLFSAGERLWANITALVSNSVGRKVLPTIFDYVEPTVKQALEQIWEDPRLQPKRSGVSLRARLQIARAVIPVVMNVLLNMAAPVRRRAALIQFGEKLLQDLQDRFSRVTGDRWQKLNLRVEVVYGFVLAKIPRTFRRFVSGVATGMAAWRFLDMLSAQAVGQPDLILEVTRGMPNNPTTEMDLTLWEIARRLRADGEAAQAFAQFSPQELTERYRREELPHGLQNGAAEFLAVYGARGYGEIDLGHTRWAEDPTHVFEMLSSFMQIENEALGPDVVFARGAERAQQAVEQVAQRVRQRHGWLRERLVRFFAGRARQWMGVREAPKFLIVRFLWAIRQELLQSGQELAAAGDLERAEDIFFLTLPEMRQWAQQNDPTWRDRAAQRRETFARERLRRQIPRLLLSDGRAFYDGMFAAEQSENAISGSPVSPGIVEGSVRVVLDPRQAGLQPGEILVCPGTDPSWTPLFLSAGGLVMEMGGMMTHGAVVAREYGIPAVVGVDRATHRLRDGQRIRVNGSNGRIELLDP</sequence>
<dbReference type="PANTHER" id="PTHR43615:SF1">
    <property type="entry name" value="PPDK_N DOMAIN-CONTAINING PROTEIN"/>
    <property type="match status" value="1"/>
</dbReference>
<keyword evidence="5" id="KW-1185">Reference proteome</keyword>
<dbReference type="EMBL" id="DF967975">
    <property type="protein sequence ID" value="GAP19052.1"/>
    <property type="molecule type" value="Genomic_DNA"/>
</dbReference>
<evidence type="ECO:0000313" key="3">
    <source>
        <dbReference type="EMBL" id="GAP19052.1"/>
    </source>
</evidence>
<dbReference type="Gene3D" id="3.30.470.20">
    <property type="entry name" value="ATP-grasp fold, B domain"/>
    <property type="match status" value="1"/>
</dbReference>
<dbReference type="Proteomes" id="UP000050501">
    <property type="component" value="Unassembled WGS sequence"/>
</dbReference>
<dbReference type="RefSeq" id="WP_062419361.1">
    <property type="nucleotide sequence ID" value="NZ_BBXZ01000157.1"/>
</dbReference>
<dbReference type="OrthoDB" id="9765468at2"/>
<evidence type="ECO:0000259" key="2">
    <source>
        <dbReference type="Pfam" id="PF01326"/>
    </source>
</evidence>
<accession>A0A0M8JPS7</accession>
<dbReference type="EMBL" id="LGCM01000064">
    <property type="protein sequence ID" value="KPL76184.1"/>
    <property type="molecule type" value="Genomic_DNA"/>
</dbReference>
<name>A0A0M8JPS7_9CHLR</name>
<dbReference type="SUPFAM" id="SSF52009">
    <property type="entry name" value="Phosphohistidine domain"/>
    <property type="match status" value="1"/>
</dbReference>
<dbReference type="Pfam" id="PF00391">
    <property type="entry name" value="PEP-utilizers"/>
    <property type="match status" value="1"/>
</dbReference>
<keyword evidence="3" id="KW-0670">Pyruvate</keyword>
<dbReference type="GO" id="GO:0016301">
    <property type="term" value="F:kinase activity"/>
    <property type="evidence" value="ECO:0007669"/>
    <property type="project" value="InterPro"/>
</dbReference>
<dbReference type="SUPFAM" id="SSF56059">
    <property type="entry name" value="Glutathione synthetase ATP-binding domain-like"/>
    <property type="match status" value="1"/>
</dbReference>
<dbReference type="Gene3D" id="3.30.1490.20">
    <property type="entry name" value="ATP-grasp fold, A domain"/>
    <property type="match status" value="1"/>
</dbReference>
<dbReference type="InterPro" id="IPR002192">
    <property type="entry name" value="PPDK_AMP/ATP-bd"/>
</dbReference>
<protein>
    <submittedName>
        <fullName evidence="3">Phosphoenolpyruvate synthase</fullName>
    </submittedName>
</protein>
<dbReference type="Gene3D" id="3.50.30.10">
    <property type="entry name" value="Phosphohistidine domain"/>
    <property type="match status" value="1"/>
</dbReference>
<organism evidence="3">
    <name type="scientific">Levilinea saccharolytica</name>
    <dbReference type="NCBI Taxonomy" id="229921"/>
    <lineage>
        <taxon>Bacteria</taxon>
        <taxon>Bacillati</taxon>
        <taxon>Chloroflexota</taxon>
        <taxon>Anaerolineae</taxon>
        <taxon>Anaerolineales</taxon>
        <taxon>Anaerolineaceae</taxon>
        <taxon>Levilinea</taxon>
    </lineage>
</organism>
<evidence type="ECO:0000313" key="4">
    <source>
        <dbReference type="EMBL" id="KPL76184.1"/>
    </source>
</evidence>
<dbReference type="InterPro" id="IPR013815">
    <property type="entry name" value="ATP_grasp_subdomain_1"/>
</dbReference>
<dbReference type="AlphaFoldDB" id="A0A0M8JPS7"/>